<gene>
    <name evidence="4" type="ORF">SSV_0810</name>
</gene>
<dbReference type="Gene3D" id="2.40.128.50">
    <property type="match status" value="1"/>
</dbReference>
<sequence length="156" mass="16440">MTITKKAFIGILSLTAAVLLAACSGNTNQGGNTSSSQNTQGQTSQSAQNQTSQSSAASSSNQPSSSSNAGQATNLDGRYQATDHDGDQHVLEINGTTGTWTETEVDGSKEIKQVQVDAANQRLIVGDDVKSYRQNGNQLIVDELDDDPDTLTFTKQ</sequence>
<evidence type="ECO:0000256" key="1">
    <source>
        <dbReference type="SAM" id="MobiDB-lite"/>
    </source>
</evidence>
<accession>A0A0B7GJW2</accession>
<feature type="signal peptide" evidence="2">
    <location>
        <begin position="1"/>
        <end position="21"/>
    </location>
</feature>
<evidence type="ECO:0000256" key="2">
    <source>
        <dbReference type="SAM" id="SignalP"/>
    </source>
</evidence>
<feature type="chain" id="PRO_5039344961" description="DUF3642 domain-containing protein" evidence="2">
    <location>
        <begin position="22"/>
        <end position="156"/>
    </location>
</feature>
<keyword evidence="2" id="KW-0732">Signal</keyword>
<evidence type="ECO:0000313" key="5">
    <source>
        <dbReference type="Proteomes" id="UP000183504"/>
    </source>
</evidence>
<reference evidence="4 5" key="1">
    <citation type="submission" date="2015-01" db="EMBL/GenBank/DDBJ databases">
        <authorList>
            <person name="Pelicic Vladimir"/>
        </authorList>
    </citation>
    <scope>NUCLEOTIDE SEQUENCE [LARGE SCALE GENOMIC DNA]</scope>
    <source>
        <strain evidence="4 5">2908</strain>
    </source>
</reference>
<feature type="domain" description="DUF3642" evidence="3">
    <location>
        <begin position="72"/>
        <end position="149"/>
    </location>
</feature>
<dbReference type="PROSITE" id="PS51257">
    <property type="entry name" value="PROKAR_LIPOPROTEIN"/>
    <property type="match status" value="1"/>
</dbReference>
<dbReference type="RefSeq" id="WP_002917416.1">
    <property type="nucleotide sequence ID" value="NZ_CDMW01000001.1"/>
</dbReference>
<dbReference type="Pfam" id="PF12182">
    <property type="entry name" value="DUF3642"/>
    <property type="match status" value="1"/>
</dbReference>
<name>A0A0B7GJW2_STRSA</name>
<proteinExistence type="predicted"/>
<evidence type="ECO:0000313" key="4">
    <source>
        <dbReference type="EMBL" id="CEL90112.1"/>
    </source>
</evidence>
<feature type="compositionally biased region" description="Low complexity" evidence="1">
    <location>
        <begin position="28"/>
        <end position="72"/>
    </location>
</feature>
<feature type="compositionally biased region" description="Basic and acidic residues" evidence="1">
    <location>
        <begin position="81"/>
        <end position="90"/>
    </location>
</feature>
<protein>
    <recommendedName>
        <fullName evidence="3">DUF3642 domain-containing protein</fullName>
    </recommendedName>
</protein>
<dbReference type="InterPro" id="IPR020961">
    <property type="entry name" value="DUF3642_lipo"/>
</dbReference>
<organism evidence="4 5">
    <name type="scientific">Streptococcus sanguinis</name>
    <dbReference type="NCBI Taxonomy" id="1305"/>
    <lineage>
        <taxon>Bacteria</taxon>
        <taxon>Bacillati</taxon>
        <taxon>Bacillota</taxon>
        <taxon>Bacilli</taxon>
        <taxon>Lactobacillales</taxon>
        <taxon>Streptococcaceae</taxon>
        <taxon>Streptococcus</taxon>
    </lineage>
</organism>
<feature type="region of interest" description="Disordered" evidence="1">
    <location>
        <begin position="28"/>
        <end position="104"/>
    </location>
</feature>
<dbReference type="EMBL" id="CDMW01000001">
    <property type="protein sequence ID" value="CEL90112.1"/>
    <property type="molecule type" value="Genomic_DNA"/>
</dbReference>
<dbReference type="AlphaFoldDB" id="A0A0B7GJW2"/>
<dbReference type="Proteomes" id="UP000183504">
    <property type="component" value="Unassembled WGS sequence"/>
</dbReference>
<dbReference type="InterPro" id="IPR027279">
    <property type="entry name" value="D_amino_pept/lipop_sf"/>
</dbReference>
<evidence type="ECO:0000259" key="3">
    <source>
        <dbReference type="Pfam" id="PF12182"/>
    </source>
</evidence>
<dbReference type="NCBIfam" id="NF040528">
    <property type="entry name" value="SP_0198_lipo"/>
    <property type="match status" value="1"/>
</dbReference>